<dbReference type="PROSITE" id="PS00092">
    <property type="entry name" value="N6_MTASE"/>
    <property type="match status" value="1"/>
</dbReference>
<dbReference type="InterPro" id="IPR012263">
    <property type="entry name" value="M_m6A_EcoRV"/>
</dbReference>
<evidence type="ECO:0000256" key="5">
    <source>
        <dbReference type="ARBA" id="ARBA00022691"/>
    </source>
</evidence>
<evidence type="ECO:0000256" key="4">
    <source>
        <dbReference type="ARBA" id="ARBA00022679"/>
    </source>
</evidence>
<dbReference type="PRINTS" id="PR00505">
    <property type="entry name" value="D12N6MTFRASE"/>
</dbReference>
<accession>A0ABS1WY74</accession>
<name>A0ABS1WY74_9GAMM</name>
<proteinExistence type="inferred from homology"/>
<comment type="similarity">
    <text evidence="1 7">Belongs to the N(4)/N(6)-methyltransferase family.</text>
</comment>
<dbReference type="EC" id="2.1.1.72" evidence="2 7"/>
<dbReference type="Proteomes" id="UP000661077">
    <property type="component" value="Unassembled WGS sequence"/>
</dbReference>
<keyword evidence="4 7" id="KW-0808">Transferase</keyword>
<gene>
    <name evidence="8" type="ORF">JM946_14215</name>
</gene>
<keyword evidence="9" id="KW-1185">Reference proteome</keyword>
<dbReference type="GO" id="GO:0009007">
    <property type="term" value="F:site-specific DNA-methyltransferase (adenine-specific) activity"/>
    <property type="evidence" value="ECO:0007669"/>
    <property type="project" value="UniProtKB-EC"/>
</dbReference>
<dbReference type="Gene3D" id="1.10.1020.10">
    <property type="entry name" value="Adenine-specific Methyltransferase, Domain 2"/>
    <property type="match status" value="1"/>
</dbReference>
<evidence type="ECO:0000256" key="1">
    <source>
        <dbReference type="ARBA" id="ARBA00006594"/>
    </source>
</evidence>
<evidence type="ECO:0000313" key="9">
    <source>
        <dbReference type="Proteomes" id="UP000661077"/>
    </source>
</evidence>
<evidence type="ECO:0000256" key="6">
    <source>
        <dbReference type="ARBA" id="ARBA00047942"/>
    </source>
</evidence>
<dbReference type="InterPro" id="IPR029063">
    <property type="entry name" value="SAM-dependent_MTases_sf"/>
</dbReference>
<dbReference type="InterPro" id="IPR002052">
    <property type="entry name" value="DNA_methylase_N6_adenine_CS"/>
</dbReference>
<dbReference type="PANTHER" id="PTHR30481">
    <property type="entry name" value="DNA ADENINE METHYLASE"/>
    <property type="match status" value="1"/>
</dbReference>
<dbReference type="InterPro" id="IPR023095">
    <property type="entry name" value="Ade_MeTrfase_dom_2"/>
</dbReference>
<evidence type="ECO:0000256" key="2">
    <source>
        <dbReference type="ARBA" id="ARBA00011900"/>
    </source>
</evidence>
<keyword evidence="3 7" id="KW-0489">Methyltransferase</keyword>
<protein>
    <recommendedName>
        <fullName evidence="2 7">Site-specific DNA-methyltransferase (adenine-specific)</fullName>
        <ecNumber evidence="2 7">2.1.1.72</ecNumber>
    </recommendedName>
</protein>
<sequence>MLPKLLSLAPREYRRYIEPFCGSACLFLALNPPKSILADLNPHLISTYKQVKSRPTDVAEVMASWSATQKEYLRVRGASMTTAVERAGRFLYLNRYSFNGVYRENLKGQFNVPFGGARKNGQLATVSELIAFSRALAHTRLVCSDFEDVIAEAKAGDFLYLDPPYHYGTARNRGEYGYGAFSSADVDRFVSSVAAASKRGAQILISYNRAHQLKKALKGWALAHCSTRRSIAGFTQSRRVVREYLLRNY</sequence>
<dbReference type="Pfam" id="PF02086">
    <property type="entry name" value="MethyltransfD12"/>
    <property type="match status" value="1"/>
</dbReference>
<dbReference type="InterPro" id="IPR012327">
    <property type="entry name" value="MeTrfase_D12"/>
</dbReference>
<evidence type="ECO:0000256" key="7">
    <source>
        <dbReference type="RuleBase" id="RU361257"/>
    </source>
</evidence>
<reference evidence="8 9" key="1">
    <citation type="journal article" date="2021" name="Int. J. Syst. Evol. Microbiol.">
        <title>Steroidobacter gossypii sp. nov., isolated from soil of cotton cropping field.</title>
        <authorList>
            <person name="Huang R."/>
            <person name="Yang S."/>
            <person name="Zhen C."/>
            <person name="Liu W."/>
        </authorList>
    </citation>
    <scope>NUCLEOTIDE SEQUENCE [LARGE SCALE GENOMIC DNA]</scope>
    <source>
        <strain evidence="8 9">S1-65</strain>
    </source>
</reference>
<comment type="caution">
    <text evidence="8">The sequence shown here is derived from an EMBL/GenBank/DDBJ whole genome shotgun (WGS) entry which is preliminary data.</text>
</comment>
<dbReference type="NCBIfam" id="TIGR00571">
    <property type="entry name" value="dam"/>
    <property type="match status" value="1"/>
</dbReference>
<keyword evidence="5 7" id="KW-0949">S-adenosyl-L-methionine</keyword>
<evidence type="ECO:0000313" key="8">
    <source>
        <dbReference type="EMBL" id="MBM0105882.1"/>
    </source>
</evidence>
<dbReference type="GO" id="GO:0032259">
    <property type="term" value="P:methylation"/>
    <property type="evidence" value="ECO:0007669"/>
    <property type="project" value="UniProtKB-KW"/>
</dbReference>
<organism evidence="8 9">
    <name type="scientific">Steroidobacter gossypii</name>
    <dbReference type="NCBI Taxonomy" id="2805490"/>
    <lineage>
        <taxon>Bacteria</taxon>
        <taxon>Pseudomonadati</taxon>
        <taxon>Pseudomonadota</taxon>
        <taxon>Gammaproteobacteria</taxon>
        <taxon>Steroidobacterales</taxon>
        <taxon>Steroidobacteraceae</taxon>
        <taxon>Steroidobacter</taxon>
    </lineage>
</organism>
<comment type="catalytic activity">
    <reaction evidence="6 7">
        <text>a 2'-deoxyadenosine in DNA + S-adenosyl-L-methionine = an N(6)-methyl-2'-deoxyadenosine in DNA + S-adenosyl-L-homocysteine + H(+)</text>
        <dbReference type="Rhea" id="RHEA:15197"/>
        <dbReference type="Rhea" id="RHEA-COMP:12418"/>
        <dbReference type="Rhea" id="RHEA-COMP:12419"/>
        <dbReference type="ChEBI" id="CHEBI:15378"/>
        <dbReference type="ChEBI" id="CHEBI:57856"/>
        <dbReference type="ChEBI" id="CHEBI:59789"/>
        <dbReference type="ChEBI" id="CHEBI:90615"/>
        <dbReference type="ChEBI" id="CHEBI:90616"/>
        <dbReference type="EC" id="2.1.1.72"/>
    </reaction>
</comment>
<dbReference type="EMBL" id="JAEVLS010000003">
    <property type="protein sequence ID" value="MBM0105882.1"/>
    <property type="molecule type" value="Genomic_DNA"/>
</dbReference>
<dbReference type="Gene3D" id="3.40.50.150">
    <property type="entry name" value="Vaccinia Virus protein VP39"/>
    <property type="match status" value="1"/>
</dbReference>
<dbReference type="PANTHER" id="PTHR30481:SF3">
    <property type="entry name" value="DNA ADENINE METHYLASE"/>
    <property type="match status" value="1"/>
</dbReference>
<dbReference type="SUPFAM" id="SSF53335">
    <property type="entry name" value="S-adenosyl-L-methionine-dependent methyltransferases"/>
    <property type="match status" value="1"/>
</dbReference>
<dbReference type="PIRSF" id="PIRSF000398">
    <property type="entry name" value="M_m6A_EcoRV"/>
    <property type="match status" value="1"/>
</dbReference>
<evidence type="ECO:0000256" key="3">
    <source>
        <dbReference type="ARBA" id="ARBA00022603"/>
    </source>
</evidence>